<dbReference type="AlphaFoldDB" id="A0A9W4TTU5"/>
<evidence type="ECO:0000256" key="1">
    <source>
        <dbReference type="SAM" id="SignalP"/>
    </source>
</evidence>
<reference evidence="2" key="1">
    <citation type="submission" date="2022-12" db="EMBL/GenBank/DDBJ databases">
        <authorList>
            <person name="Brejova B."/>
        </authorList>
    </citation>
    <scope>NUCLEOTIDE SEQUENCE</scope>
</reference>
<evidence type="ECO:0000313" key="2">
    <source>
        <dbReference type="EMBL" id="CAI5756931.1"/>
    </source>
</evidence>
<name>A0A9W4TTU5_9ASCO</name>
<protein>
    <submittedName>
        <fullName evidence="2">Uncharacterized protein</fullName>
    </submittedName>
</protein>
<accession>A0A9W4TTU5</accession>
<dbReference type="Proteomes" id="UP001152885">
    <property type="component" value="Unassembled WGS sequence"/>
</dbReference>
<keyword evidence="3" id="KW-1185">Reference proteome</keyword>
<sequence length="200" mass="21553">MKFTQIASIALVALTAQAYSVNGEVQALKLATRQEQEADQLLVQTPKAISAALKGLPANTNYDLNAVISNVYSQLGQQQQGDAIHAVQQDLGKRDLDAIIDFVTNIIKGILNTLGADKDAILNSLGAILTNIFKVIGATKDAIVNSIGQILINIAKAFQVNVDFVNDIVKQVFNAFEIEVDNLDDFIQGIESKINQTVSN</sequence>
<gene>
    <name evidence="2" type="ORF">CANVERA_P1448</name>
</gene>
<evidence type="ECO:0000313" key="3">
    <source>
        <dbReference type="Proteomes" id="UP001152885"/>
    </source>
</evidence>
<feature type="signal peptide" evidence="1">
    <location>
        <begin position="1"/>
        <end position="18"/>
    </location>
</feature>
<feature type="chain" id="PRO_5040829923" evidence="1">
    <location>
        <begin position="19"/>
        <end position="200"/>
    </location>
</feature>
<dbReference type="EMBL" id="CANTUO010000001">
    <property type="protein sequence ID" value="CAI5756931.1"/>
    <property type="molecule type" value="Genomic_DNA"/>
</dbReference>
<comment type="caution">
    <text evidence="2">The sequence shown here is derived from an EMBL/GenBank/DDBJ whole genome shotgun (WGS) entry which is preliminary data.</text>
</comment>
<organism evidence="2 3">
    <name type="scientific">Candida verbasci</name>
    <dbReference type="NCBI Taxonomy" id="1227364"/>
    <lineage>
        <taxon>Eukaryota</taxon>
        <taxon>Fungi</taxon>
        <taxon>Dikarya</taxon>
        <taxon>Ascomycota</taxon>
        <taxon>Saccharomycotina</taxon>
        <taxon>Pichiomycetes</taxon>
        <taxon>Debaryomycetaceae</taxon>
        <taxon>Candida/Lodderomyces clade</taxon>
        <taxon>Candida</taxon>
    </lineage>
</organism>
<proteinExistence type="predicted"/>
<keyword evidence="1" id="KW-0732">Signal</keyword>